<organism evidence="2">
    <name type="scientific">Micrurus lemniscatus lemniscatus</name>
    <dbReference type="NCBI Taxonomy" id="129467"/>
    <lineage>
        <taxon>Eukaryota</taxon>
        <taxon>Metazoa</taxon>
        <taxon>Chordata</taxon>
        <taxon>Craniata</taxon>
        <taxon>Vertebrata</taxon>
        <taxon>Euteleostomi</taxon>
        <taxon>Lepidosauria</taxon>
        <taxon>Squamata</taxon>
        <taxon>Bifurcata</taxon>
        <taxon>Unidentata</taxon>
        <taxon>Episquamata</taxon>
        <taxon>Toxicofera</taxon>
        <taxon>Serpentes</taxon>
        <taxon>Colubroidea</taxon>
        <taxon>Elapidae</taxon>
        <taxon>Elapinae</taxon>
        <taxon>Micrurus</taxon>
    </lineage>
</organism>
<keyword evidence="1" id="KW-1133">Transmembrane helix</keyword>
<dbReference type="EMBL" id="IACK01058894">
    <property type="protein sequence ID" value="LAA76099.1"/>
    <property type="molecule type" value="Transcribed_RNA"/>
</dbReference>
<keyword evidence="1" id="KW-0472">Membrane</keyword>
<dbReference type="PANTHER" id="PTHR45871">
    <property type="entry name" value="N-ACETYLGLUCOSAMINYL-PHOSPHATIDYLINOSITOL BIOSYNTHETIC PROTEIN"/>
    <property type="match status" value="1"/>
</dbReference>
<reference evidence="2" key="1">
    <citation type="submission" date="2017-07" db="EMBL/GenBank/DDBJ databases">
        <authorList>
            <person name="Mikheyev A."/>
            <person name="Grau M."/>
        </authorList>
    </citation>
    <scope>NUCLEOTIDE SEQUENCE</scope>
    <source>
        <tissue evidence="2">Venom_gland</tissue>
    </source>
</reference>
<dbReference type="GO" id="GO:0000506">
    <property type="term" value="C:glycosylphosphatidylinositol-N-acetylglucosaminyltransferase (GPI-GnT) complex"/>
    <property type="evidence" value="ECO:0007669"/>
    <property type="project" value="TreeGrafter"/>
</dbReference>
<dbReference type="PANTHER" id="PTHR45871:SF1">
    <property type="entry name" value="PHOSPHATIDYLINOSITOL N-ACETYLGLUCOSAMINYLTRANSFERASE SUBUNIT A"/>
    <property type="match status" value="1"/>
</dbReference>
<reference evidence="2" key="2">
    <citation type="submission" date="2017-11" db="EMBL/GenBank/DDBJ databases">
        <title>Coralsnake Venomics: Analyses of Venom Gland Transcriptomes and Proteomes of Six Brazilian Taxa.</title>
        <authorList>
            <person name="Aird S.D."/>
            <person name="Jorge da Silva N."/>
            <person name="Qiu L."/>
            <person name="Villar-Briones A."/>
            <person name="Aparecida-Saddi V."/>
            <person name="Campos-Telles M.P."/>
            <person name="Grau M."/>
            <person name="Mikheyev A.S."/>
        </authorList>
    </citation>
    <scope>NUCLEOTIDE SEQUENCE</scope>
    <source>
        <tissue evidence="2">Venom_gland</tissue>
    </source>
</reference>
<dbReference type="SUPFAM" id="SSF53756">
    <property type="entry name" value="UDP-Glycosyltransferase/glycogen phosphorylase"/>
    <property type="match status" value="1"/>
</dbReference>
<dbReference type="Gene3D" id="3.40.50.2000">
    <property type="entry name" value="Glycogen Phosphorylase B"/>
    <property type="match status" value="1"/>
</dbReference>
<accession>A0A2D4HVW4</accession>
<protein>
    <submittedName>
        <fullName evidence="2">Uncharacterized protein</fullName>
    </submittedName>
</protein>
<evidence type="ECO:0000256" key="1">
    <source>
        <dbReference type="SAM" id="Phobius"/>
    </source>
</evidence>
<feature type="transmembrane region" description="Helical" evidence="1">
    <location>
        <begin position="142"/>
        <end position="168"/>
    </location>
</feature>
<proteinExistence type="predicted"/>
<name>A0A2D4HVW4_MICLE</name>
<sequence length="207" mass="23425">MIKINILPGMIVLFQTLPVLTTDRPAVSNSPFLLYFLCYKLPSKSIIIYLLFQVVSTRVGGIPEVLPDDFIILCEPSVKSLCSGLEKAISQLKSGSLLSPEIMHDKVRTFYTWRNVAKRTEKVYNRVANETVLPMGKRLERLITHCGPVTGCIFALLAILSFLFLIFLKWLIPDDFIDTAIDATGLNGAWTRKYFHNKKKKENITNS</sequence>
<evidence type="ECO:0000313" key="2">
    <source>
        <dbReference type="EMBL" id="LAA76099.1"/>
    </source>
</evidence>
<keyword evidence="1" id="KW-0812">Transmembrane</keyword>
<dbReference type="GO" id="GO:0017176">
    <property type="term" value="F:phosphatidylinositol N-acetylglucosaminyltransferase activity"/>
    <property type="evidence" value="ECO:0007669"/>
    <property type="project" value="TreeGrafter"/>
</dbReference>
<dbReference type="GO" id="GO:0006506">
    <property type="term" value="P:GPI anchor biosynthetic process"/>
    <property type="evidence" value="ECO:0007669"/>
    <property type="project" value="TreeGrafter"/>
</dbReference>
<dbReference type="AlphaFoldDB" id="A0A2D4HVW4"/>